<dbReference type="InterPro" id="IPR036291">
    <property type="entry name" value="NAD(P)-bd_dom_sf"/>
</dbReference>
<evidence type="ECO:0000256" key="13">
    <source>
        <dbReference type="ARBA" id="ARBA00023136"/>
    </source>
</evidence>
<evidence type="ECO:0000256" key="18">
    <source>
        <dbReference type="SAM" id="Coils"/>
    </source>
</evidence>
<dbReference type="GO" id="GO:0032580">
    <property type="term" value="C:Golgi cisterna membrane"/>
    <property type="evidence" value="ECO:0007669"/>
    <property type="project" value="UniProtKB-SubCell"/>
</dbReference>
<reference evidence="21" key="1">
    <citation type="submission" date="2020-02" db="EMBL/GenBank/DDBJ databases">
        <title>Relaxed selection underlies rapid genomic changes in the transitions from sociality to social parasitism in ants.</title>
        <authorList>
            <person name="Bi X."/>
        </authorList>
    </citation>
    <scope>NUCLEOTIDE SEQUENCE</scope>
    <source>
        <strain evidence="21">BGI-DK2013a</strain>
        <tissue evidence="21">Whole body</tissue>
    </source>
</reference>
<organism evidence="21 22">
    <name type="scientific">Acromyrmex insinuator</name>
    <dbReference type="NCBI Taxonomy" id="230686"/>
    <lineage>
        <taxon>Eukaryota</taxon>
        <taxon>Metazoa</taxon>
        <taxon>Ecdysozoa</taxon>
        <taxon>Arthropoda</taxon>
        <taxon>Hexapoda</taxon>
        <taxon>Insecta</taxon>
        <taxon>Pterygota</taxon>
        <taxon>Neoptera</taxon>
        <taxon>Endopterygota</taxon>
        <taxon>Hymenoptera</taxon>
        <taxon>Apocrita</taxon>
        <taxon>Aculeata</taxon>
        <taxon>Formicoidea</taxon>
        <taxon>Formicidae</taxon>
        <taxon>Myrmicinae</taxon>
        <taxon>Acromyrmex</taxon>
    </lineage>
</organism>
<comment type="catalytic activity">
    <reaction evidence="17">
        <text>UDP-alpha-D-glucuronate + H(+) = UDP-alpha-D-xylose + CO2</text>
        <dbReference type="Rhea" id="RHEA:23916"/>
        <dbReference type="ChEBI" id="CHEBI:15378"/>
        <dbReference type="ChEBI" id="CHEBI:16526"/>
        <dbReference type="ChEBI" id="CHEBI:57632"/>
        <dbReference type="ChEBI" id="CHEBI:58052"/>
        <dbReference type="EC" id="4.1.1.35"/>
    </reaction>
    <physiologicalReaction direction="left-to-right" evidence="17">
        <dbReference type="Rhea" id="RHEA:23917"/>
    </physiologicalReaction>
</comment>
<dbReference type="PANTHER" id="PTHR43078">
    <property type="entry name" value="UDP-GLUCURONIC ACID DECARBOXYLASE-RELATED"/>
    <property type="match status" value="1"/>
</dbReference>
<proteinExistence type="inferred from homology"/>
<dbReference type="GO" id="GO:0070403">
    <property type="term" value="F:NAD+ binding"/>
    <property type="evidence" value="ECO:0007669"/>
    <property type="project" value="InterPro"/>
</dbReference>
<dbReference type="Pfam" id="PF16363">
    <property type="entry name" value="GDP_Man_Dehyd"/>
    <property type="match status" value="1"/>
</dbReference>
<dbReference type="AlphaFoldDB" id="A0A836JEC3"/>
<evidence type="ECO:0000256" key="14">
    <source>
        <dbReference type="ARBA" id="ARBA00023180"/>
    </source>
</evidence>
<evidence type="ECO:0000313" key="22">
    <source>
        <dbReference type="Proteomes" id="UP000667349"/>
    </source>
</evidence>
<comment type="subcellular location">
    <subcellularLocation>
        <location evidence="2">Golgi apparatus</location>
        <location evidence="2">Golgi stack membrane</location>
        <topology evidence="2">Single-pass type II membrane protein</topology>
    </subcellularLocation>
</comment>
<feature type="non-terminal residue" evidence="21">
    <location>
        <position position="479"/>
    </location>
</feature>
<dbReference type="PANTHER" id="PTHR43078:SF6">
    <property type="entry name" value="UDP-GLUCURONIC ACID DECARBOXYLASE 1"/>
    <property type="match status" value="1"/>
</dbReference>
<evidence type="ECO:0000256" key="8">
    <source>
        <dbReference type="ARBA" id="ARBA00022793"/>
    </source>
</evidence>
<dbReference type="GO" id="GO:0033320">
    <property type="term" value="P:UDP-D-xylose biosynthetic process"/>
    <property type="evidence" value="ECO:0007669"/>
    <property type="project" value="UniProtKB-UniPathway"/>
</dbReference>
<keyword evidence="9" id="KW-0735">Signal-anchor</keyword>
<comment type="pathway">
    <text evidence="3">Nucleotide-sugar biosynthesis; UDP-alpha-D-xylose biosynthesis; UDP-alpha-D-xylose from UDP-alpha-D-glucuronate: step 1/1.</text>
</comment>
<dbReference type="Gene3D" id="3.40.50.720">
    <property type="entry name" value="NAD(P)-binding Rossmann-like Domain"/>
    <property type="match status" value="2"/>
</dbReference>
<keyword evidence="13 19" id="KW-0472">Membrane</keyword>
<evidence type="ECO:0000256" key="3">
    <source>
        <dbReference type="ARBA" id="ARBA00005100"/>
    </source>
</evidence>
<evidence type="ECO:0000259" key="20">
    <source>
        <dbReference type="Pfam" id="PF16363"/>
    </source>
</evidence>
<feature type="non-terminal residue" evidence="21">
    <location>
        <position position="1"/>
    </location>
</feature>
<keyword evidence="18" id="KW-0175">Coiled coil</keyword>
<evidence type="ECO:0000256" key="15">
    <source>
        <dbReference type="ARBA" id="ARBA00023239"/>
    </source>
</evidence>
<dbReference type="GO" id="GO:0042732">
    <property type="term" value="P:D-xylose metabolic process"/>
    <property type="evidence" value="ECO:0007669"/>
    <property type="project" value="InterPro"/>
</dbReference>
<evidence type="ECO:0000256" key="16">
    <source>
        <dbReference type="ARBA" id="ARBA00031585"/>
    </source>
</evidence>
<comment type="cofactor">
    <cofactor evidence="1">
        <name>NAD(+)</name>
        <dbReference type="ChEBI" id="CHEBI:57540"/>
    </cofactor>
</comment>
<gene>
    <name evidence="21" type="primary">Uxs1</name>
    <name evidence="21" type="ORF">G6Z75_0014178</name>
</gene>
<evidence type="ECO:0000256" key="7">
    <source>
        <dbReference type="ARBA" id="ARBA00022692"/>
    </source>
</evidence>
<dbReference type="FunFam" id="3.40.50.720:FF:000065">
    <property type="entry name" value="UDP-glucuronic acid decarboxylase 1"/>
    <property type="match status" value="1"/>
</dbReference>
<protein>
    <recommendedName>
        <fullName evidence="6">UDP-glucuronic acid decarboxylase 1</fullName>
        <ecNumber evidence="5">4.1.1.35</ecNumber>
    </recommendedName>
    <alternativeName>
        <fullName evidence="16">UDP-glucuronate decarboxylase 1</fullName>
    </alternativeName>
</protein>
<keyword evidence="11" id="KW-0520">NAD</keyword>
<dbReference type="Proteomes" id="UP000667349">
    <property type="component" value="Unassembled WGS sequence"/>
</dbReference>
<evidence type="ECO:0000256" key="6">
    <source>
        <dbReference type="ARBA" id="ARBA00018816"/>
    </source>
</evidence>
<comment type="caution">
    <text evidence="21">The sequence shown here is derived from an EMBL/GenBank/DDBJ whole genome shotgun (WGS) entry which is preliminary data.</text>
</comment>
<evidence type="ECO:0000313" key="21">
    <source>
        <dbReference type="EMBL" id="KAG5307864.1"/>
    </source>
</evidence>
<dbReference type="InterPro" id="IPR016040">
    <property type="entry name" value="NAD(P)-bd_dom"/>
</dbReference>
<feature type="transmembrane region" description="Helical" evidence="19">
    <location>
        <begin position="40"/>
        <end position="58"/>
    </location>
</feature>
<evidence type="ECO:0000256" key="12">
    <source>
        <dbReference type="ARBA" id="ARBA00023034"/>
    </source>
</evidence>
<dbReference type="SUPFAM" id="SSF51735">
    <property type="entry name" value="NAD(P)-binding Rossmann-fold domains"/>
    <property type="match status" value="1"/>
</dbReference>
<evidence type="ECO:0000256" key="9">
    <source>
        <dbReference type="ARBA" id="ARBA00022968"/>
    </source>
</evidence>
<sequence length="479" mass="54262">MKHAFSRCPLVSVYRGGYVPSPRVYILNCMVITQRKMKQVAIFAICALLVLGFYKTLVTTEEERSFNRGRHRAVLGVNKANLDKNELEVATQKIHDVEDDGDIRDIEEAKVRIRELEGKLQHLEAAIKNGVAKDFPTVKFLNYKNRKRILVTGGAGFVGSHLVDRLMLAGHEVIVVDNFFTGRKRNVEHWVGHENFELVHHDIVRPLYLEVDEIYHLASPASPPHYMLNPVKTIKTNTLGTINMLGLAKRVGARVLIASTSEVYGDPNEHPQAETYWGHVNPIGPRACYDEGKRVAETLSYAYMRHEGVSVRVARIFNTFGPRMHMNDGRVVSNFIIQALQNESITIYGSGKQTRSFQYVSDLVDGLVALMASNYTLPVNIGNPEEQTIEKFARVIKSLVGATSEIIELAAVEDDPQRRRPDISRAKKYLNWEPKVPLAEGLKKTIVYFAKELQRTKHSQKNSFKQSSYKNDHDIVEQL</sequence>
<evidence type="ECO:0000256" key="1">
    <source>
        <dbReference type="ARBA" id="ARBA00001911"/>
    </source>
</evidence>
<keyword evidence="15" id="KW-0456">Lyase</keyword>
<keyword evidence="8" id="KW-0210">Decarboxylase</keyword>
<keyword evidence="14" id="KW-0325">Glycoprotein</keyword>
<evidence type="ECO:0000256" key="5">
    <source>
        <dbReference type="ARBA" id="ARBA00012290"/>
    </source>
</evidence>
<evidence type="ECO:0000256" key="4">
    <source>
        <dbReference type="ARBA" id="ARBA00007505"/>
    </source>
</evidence>
<keyword evidence="12" id="KW-0333">Golgi apparatus</keyword>
<dbReference type="CDD" id="cd05230">
    <property type="entry name" value="UGD_SDR_e"/>
    <property type="match status" value="1"/>
</dbReference>
<dbReference type="EC" id="4.1.1.35" evidence="5"/>
<feature type="domain" description="NAD(P)-binding" evidence="20">
    <location>
        <begin position="150"/>
        <end position="445"/>
    </location>
</feature>
<keyword evidence="7 19" id="KW-0812">Transmembrane</keyword>
<comment type="similarity">
    <text evidence="4">Belongs to the NAD(P)-dependent epimerase/dehydratase family. UDP-glucuronic acid decarboxylase subfamily.</text>
</comment>
<evidence type="ECO:0000256" key="2">
    <source>
        <dbReference type="ARBA" id="ARBA00004447"/>
    </source>
</evidence>
<feature type="coiled-coil region" evidence="18">
    <location>
        <begin position="106"/>
        <end position="133"/>
    </location>
</feature>
<keyword evidence="22" id="KW-1185">Reference proteome</keyword>
<name>A0A836JEC3_9HYME</name>
<accession>A0A836JEC3</accession>
<evidence type="ECO:0000256" key="10">
    <source>
        <dbReference type="ARBA" id="ARBA00022989"/>
    </source>
</evidence>
<evidence type="ECO:0000256" key="11">
    <source>
        <dbReference type="ARBA" id="ARBA00023027"/>
    </source>
</evidence>
<dbReference type="GO" id="GO:0048040">
    <property type="term" value="F:UDP-glucuronate decarboxylase activity"/>
    <property type="evidence" value="ECO:0007669"/>
    <property type="project" value="UniProtKB-EC"/>
</dbReference>
<evidence type="ECO:0000256" key="19">
    <source>
        <dbReference type="SAM" id="Phobius"/>
    </source>
</evidence>
<dbReference type="EMBL" id="JAANHZ010000710">
    <property type="protein sequence ID" value="KAG5307864.1"/>
    <property type="molecule type" value="Genomic_DNA"/>
</dbReference>
<dbReference type="InterPro" id="IPR044516">
    <property type="entry name" value="UXS-like"/>
</dbReference>
<evidence type="ECO:0000256" key="17">
    <source>
        <dbReference type="ARBA" id="ARBA00049410"/>
    </source>
</evidence>
<dbReference type="UniPathway" id="UPA00796">
    <property type="reaction ID" value="UER00771"/>
</dbReference>
<keyword evidence="10 19" id="KW-1133">Transmembrane helix</keyword>